<evidence type="ECO:0000259" key="1">
    <source>
        <dbReference type="Pfam" id="PF14330"/>
    </source>
</evidence>
<dbReference type="Pfam" id="PF14330">
    <property type="entry name" value="DUF4387"/>
    <property type="match status" value="1"/>
</dbReference>
<dbReference type="InterPro" id="IPR025496">
    <property type="entry name" value="DUF4387"/>
</dbReference>
<dbReference type="Proteomes" id="UP000053096">
    <property type="component" value="Unassembled WGS sequence"/>
</dbReference>
<feature type="domain" description="DUF4387" evidence="1">
    <location>
        <begin position="6"/>
        <end position="102"/>
    </location>
</feature>
<proteinExistence type="predicted"/>
<evidence type="ECO:0000313" key="5">
    <source>
        <dbReference type="Proteomes" id="UP000092950"/>
    </source>
</evidence>
<evidence type="ECO:0000313" key="2">
    <source>
        <dbReference type="EMBL" id="ANY14611.1"/>
    </source>
</evidence>
<accession>A0A0J6F2U9</accession>
<gene>
    <name evidence="2" type="ORF">BBN53_01135</name>
    <name evidence="3" type="ORF">ERS370011_01422</name>
</gene>
<accession>A0A0M7E5F4</accession>
<reference evidence="2 5" key="2">
    <citation type="submission" date="2016-07" db="EMBL/GenBank/DDBJ databases">
        <title>Complete genome sequences of Bordetella pseudohinzii.</title>
        <authorList>
            <person name="Spilker T."/>
            <person name="Darrah R."/>
            <person name="LiPuma J.J."/>
        </authorList>
    </citation>
    <scope>NUCLEOTIDE SEQUENCE [LARGE SCALE GENOMIC DNA]</scope>
    <source>
        <strain evidence="2 5">HI4681</strain>
    </source>
</reference>
<dbReference type="GeneID" id="92995824"/>
<name>A0A0J6F2U9_9BORD</name>
<evidence type="ECO:0000313" key="4">
    <source>
        <dbReference type="Proteomes" id="UP000053096"/>
    </source>
</evidence>
<evidence type="ECO:0000313" key="3">
    <source>
        <dbReference type="EMBL" id="CUI61668.1"/>
    </source>
</evidence>
<keyword evidence="5" id="KW-1185">Reference proteome</keyword>
<dbReference type="AlphaFoldDB" id="A0A0J6F2U9"/>
<dbReference type="OrthoDB" id="9796125at2"/>
<protein>
    <submittedName>
        <fullName evidence="2">Acyl-CoA synthetase</fullName>
    </submittedName>
</protein>
<organism evidence="3 4">
    <name type="scientific">Bordetella pseudohinzii</name>
    <dbReference type="NCBI Taxonomy" id="1331258"/>
    <lineage>
        <taxon>Bacteria</taxon>
        <taxon>Pseudomonadati</taxon>
        <taxon>Pseudomonadota</taxon>
        <taxon>Betaproteobacteria</taxon>
        <taxon>Burkholderiales</taxon>
        <taxon>Alcaligenaceae</taxon>
        <taxon>Bordetella</taxon>
    </lineage>
</organism>
<dbReference type="EMBL" id="CP016440">
    <property type="protein sequence ID" value="ANY14611.1"/>
    <property type="molecule type" value="Genomic_DNA"/>
</dbReference>
<reference evidence="3 4" key="1">
    <citation type="submission" date="2015-09" db="EMBL/GenBank/DDBJ databases">
        <authorList>
            <person name="Jackson K.R."/>
            <person name="Lunt B.L."/>
            <person name="Fisher J.N.B."/>
            <person name="Gardner A.V."/>
            <person name="Bailey M.E."/>
            <person name="Deus L.M."/>
            <person name="Earl A.S."/>
            <person name="Gibby P.D."/>
            <person name="Hartmann K.A."/>
            <person name="Liu J.E."/>
            <person name="Manci A.M."/>
            <person name="Nielsen D.A."/>
            <person name="Solomon M.B."/>
            <person name="Breakwell D.P."/>
            <person name="Burnett S.H."/>
            <person name="Grose J.H."/>
        </authorList>
    </citation>
    <scope>NUCLEOTIDE SEQUENCE [LARGE SCALE GENOMIC DNA]</scope>
    <source>
        <strain evidence="3 4">2789STDY5608636</strain>
    </source>
</reference>
<dbReference type="EMBL" id="CYTV01000003">
    <property type="protein sequence ID" value="CUI61668.1"/>
    <property type="molecule type" value="Genomic_DNA"/>
</dbReference>
<dbReference type="Proteomes" id="UP000092950">
    <property type="component" value="Chromosome"/>
</dbReference>
<dbReference type="RefSeq" id="WP_029577660.1">
    <property type="nucleotide sequence ID" value="NZ_CAJGUP010000210.1"/>
</dbReference>
<sequence>MPTQKLSELAKTIRSKNAGVNKITFDIIFRDRDTYESVKRSGALTRKSVAALYRIPDARISDFVEYDPGLAIKFTIYRLVPSGSAGDGDIFGAQQYAPLLDLPVQR</sequence>
<dbReference type="KEGG" id="bpdz:BBN53_01135"/>